<evidence type="ECO:0000256" key="2">
    <source>
        <dbReference type="ARBA" id="ARBA00022475"/>
    </source>
</evidence>
<proteinExistence type="predicted"/>
<dbReference type="InterPro" id="IPR026392">
    <property type="entry name" value="Exo/Archaeosortase_dom"/>
</dbReference>
<organism evidence="10 11">
    <name type="scientific">Pseudomaricurvus hydrocarbonicus</name>
    <dbReference type="NCBI Taxonomy" id="1470433"/>
    <lineage>
        <taxon>Bacteria</taxon>
        <taxon>Pseudomonadati</taxon>
        <taxon>Pseudomonadota</taxon>
        <taxon>Gammaproteobacteria</taxon>
        <taxon>Cellvibrionales</taxon>
        <taxon>Cellvibrionaceae</taxon>
        <taxon>Pseudomaricurvus</taxon>
    </lineage>
</organism>
<keyword evidence="5 10" id="KW-0378">Hydrolase</keyword>
<evidence type="ECO:0000313" key="10">
    <source>
        <dbReference type="EMBL" id="NHO64693.1"/>
    </source>
</evidence>
<dbReference type="InterPro" id="IPR013426">
    <property type="entry name" value="EpsH-like"/>
</dbReference>
<keyword evidence="4 8" id="KW-0812">Transmembrane</keyword>
<reference evidence="10" key="1">
    <citation type="submission" date="2020-03" db="EMBL/GenBank/DDBJ databases">
        <authorList>
            <person name="Guo F."/>
        </authorList>
    </citation>
    <scope>NUCLEOTIDE SEQUENCE</scope>
    <source>
        <strain evidence="10">JCM 30134</strain>
    </source>
</reference>
<evidence type="ECO:0000259" key="9">
    <source>
        <dbReference type="Pfam" id="PF11984"/>
    </source>
</evidence>
<keyword evidence="2" id="KW-1003">Cell membrane</keyword>
<feature type="transmembrane region" description="Helical" evidence="8">
    <location>
        <begin position="80"/>
        <end position="98"/>
    </location>
</feature>
<dbReference type="InterPro" id="IPR017540">
    <property type="entry name" value="Exosortase-1"/>
</dbReference>
<feature type="domain" description="Methanolan biosynthesis EpsI" evidence="9">
    <location>
        <begin position="318"/>
        <end position="512"/>
    </location>
</feature>
<dbReference type="AlphaFoldDB" id="A0A9E5JSE7"/>
<evidence type="ECO:0000256" key="6">
    <source>
        <dbReference type="ARBA" id="ARBA00022989"/>
    </source>
</evidence>
<feature type="transmembrane region" description="Helical" evidence="8">
    <location>
        <begin position="191"/>
        <end position="210"/>
    </location>
</feature>
<keyword evidence="3" id="KW-0645">Protease</keyword>
<protein>
    <submittedName>
        <fullName evidence="10">Exosortase A</fullName>
        <ecNumber evidence="10">3.4.22.-</ecNumber>
    </submittedName>
</protein>
<feature type="transmembrane region" description="Helical" evidence="8">
    <location>
        <begin position="22"/>
        <end position="44"/>
    </location>
</feature>
<sequence>MIDMVVSPTHWSKRWHITWIQLGVYLASLLVLYWSTILSMVKIWQRSETFAHGFIIAPISIWLVWRLRNQLKALVPKVEPLFIIPMGLVGGLWLLGYLGDVLVVQQLTFVLLLIFGVCALLGFEISKLLSFPLFFLLFMVPMGESLVPKMMEFTASSTVWLINLVNIPVYREGLLFHLPSGSWSVVEACSGVRYLIASITLGFLYGYLTYRSLSKRFIFILVSIVVPILANSVRAFLIVMIGHASGMTLAVGADHLIYGWAFFGLVIFLMFLIGSFFADNTADENTESTEFESKGRENIESDELPGVKTYSVVFCILLFSFVWPLMIKILPELQSETSKLVLINPSAPPGWNSKTDPNWQWHPITQGTDFIHRSFYENDHGTVGLFINQYINQVQGNELVNSLDKWVVPEVKGWQLIEQKTTDIKIYGRDLKVEQARLKSLSSEFLVWRWYRIGQYNTANPYLAKGLEVISKLSPHASVSARIYVVTPIVESIDNSMTYMQSFIDNLSPELEVALNANKEMM</sequence>
<dbReference type="RefSeq" id="WP_167181961.1">
    <property type="nucleotide sequence ID" value="NZ_JAAONZ010000002.1"/>
</dbReference>
<dbReference type="GO" id="GO:0006508">
    <property type="term" value="P:proteolysis"/>
    <property type="evidence" value="ECO:0007669"/>
    <property type="project" value="UniProtKB-KW"/>
</dbReference>
<dbReference type="EMBL" id="JAAONZ010000002">
    <property type="protein sequence ID" value="NHO64693.1"/>
    <property type="molecule type" value="Genomic_DNA"/>
</dbReference>
<keyword evidence="7 8" id="KW-0472">Membrane</keyword>
<keyword evidence="11" id="KW-1185">Reference proteome</keyword>
<evidence type="ECO:0000313" key="11">
    <source>
        <dbReference type="Proteomes" id="UP000787472"/>
    </source>
</evidence>
<comment type="caution">
    <text evidence="10">The sequence shown here is derived from an EMBL/GenBank/DDBJ whole genome shotgun (WGS) entry which is preliminary data.</text>
</comment>
<dbReference type="NCBIfam" id="TIGR02602">
    <property type="entry name" value="8TM_EpsH"/>
    <property type="match status" value="1"/>
</dbReference>
<evidence type="ECO:0000256" key="1">
    <source>
        <dbReference type="ARBA" id="ARBA00004651"/>
    </source>
</evidence>
<dbReference type="NCBIfam" id="TIGR04178">
    <property type="entry name" value="exo_archaeo"/>
    <property type="match status" value="1"/>
</dbReference>
<feature type="transmembrane region" description="Helical" evidence="8">
    <location>
        <begin position="216"/>
        <end position="244"/>
    </location>
</feature>
<evidence type="ECO:0000256" key="4">
    <source>
        <dbReference type="ARBA" id="ARBA00022692"/>
    </source>
</evidence>
<dbReference type="Proteomes" id="UP000787472">
    <property type="component" value="Unassembled WGS sequence"/>
</dbReference>
<comment type="subcellular location">
    <subcellularLocation>
        <location evidence="1">Cell membrane</location>
        <topology evidence="1">Multi-pass membrane protein</topology>
    </subcellularLocation>
</comment>
<dbReference type="EC" id="3.4.22.-" evidence="10"/>
<evidence type="ECO:0000256" key="3">
    <source>
        <dbReference type="ARBA" id="ARBA00022670"/>
    </source>
</evidence>
<name>A0A9E5JSE7_9GAMM</name>
<dbReference type="GO" id="GO:0005886">
    <property type="term" value="C:plasma membrane"/>
    <property type="evidence" value="ECO:0007669"/>
    <property type="project" value="UniProtKB-SubCell"/>
</dbReference>
<dbReference type="NCBIfam" id="TIGR02914">
    <property type="entry name" value="EpsI_fam"/>
    <property type="match status" value="1"/>
</dbReference>
<dbReference type="Pfam" id="PF11984">
    <property type="entry name" value="DUF3485"/>
    <property type="match status" value="1"/>
</dbReference>
<dbReference type="InterPro" id="IPR014263">
    <property type="entry name" value="Methanolan_biosynth_EpsI"/>
</dbReference>
<dbReference type="Pfam" id="PF09721">
    <property type="entry name" value="Exosortase_EpsH"/>
    <property type="match status" value="1"/>
</dbReference>
<keyword evidence="6 8" id="KW-1133">Transmembrane helix</keyword>
<dbReference type="NCBIfam" id="TIGR03109">
    <property type="entry name" value="exosort_XrtA"/>
    <property type="match status" value="1"/>
</dbReference>
<accession>A0A9E5JSE7</accession>
<feature type="transmembrane region" description="Helical" evidence="8">
    <location>
        <begin position="310"/>
        <end position="330"/>
    </location>
</feature>
<evidence type="ECO:0000256" key="8">
    <source>
        <dbReference type="SAM" id="Phobius"/>
    </source>
</evidence>
<feature type="transmembrane region" description="Helical" evidence="8">
    <location>
        <begin position="104"/>
        <end position="123"/>
    </location>
</feature>
<feature type="transmembrane region" description="Helical" evidence="8">
    <location>
        <begin position="256"/>
        <end position="278"/>
    </location>
</feature>
<evidence type="ECO:0000256" key="5">
    <source>
        <dbReference type="ARBA" id="ARBA00022801"/>
    </source>
</evidence>
<dbReference type="InterPro" id="IPR019127">
    <property type="entry name" value="Exosortase"/>
</dbReference>
<feature type="transmembrane region" description="Helical" evidence="8">
    <location>
        <begin position="50"/>
        <end position="68"/>
    </location>
</feature>
<dbReference type="GO" id="GO:0008233">
    <property type="term" value="F:peptidase activity"/>
    <property type="evidence" value="ECO:0007669"/>
    <property type="project" value="UniProtKB-KW"/>
</dbReference>
<evidence type="ECO:0000256" key="7">
    <source>
        <dbReference type="ARBA" id="ARBA00023136"/>
    </source>
</evidence>
<gene>
    <name evidence="10" type="primary">xrtA</name>
    <name evidence="10" type="ORF">G8770_03930</name>
</gene>